<dbReference type="Proteomes" id="UP001225356">
    <property type="component" value="Unassembled WGS sequence"/>
</dbReference>
<keyword evidence="3" id="KW-1185">Reference proteome</keyword>
<sequence length="51" mass="5390">MAGRFNGGDLRSILDHQLFHDGPATASRAGEEHSLQPGTGGWSGFGRRPPS</sequence>
<feature type="region of interest" description="Disordered" evidence="1">
    <location>
        <begin position="21"/>
        <end position="51"/>
    </location>
</feature>
<proteinExistence type="predicted"/>
<evidence type="ECO:0000313" key="2">
    <source>
        <dbReference type="EMBL" id="MDP9843176.1"/>
    </source>
</evidence>
<evidence type="ECO:0000313" key="3">
    <source>
        <dbReference type="Proteomes" id="UP001225356"/>
    </source>
</evidence>
<gene>
    <name evidence="2" type="ORF">J2853_002387</name>
</gene>
<name>A0ABT9Q8V3_9ACTN</name>
<accession>A0ABT9Q8V3</accession>
<dbReference type="EMBL" id="JAUSQU010000001">
    <property type="protein sequence ID" value="MDP9843176.1"/>
    <property type="molecule type" value="Genomic_DNA"/>
</dbReference>
<protein>
    <submittedName>
        <fullName evidence="2">Uncharacterized protein</fullName>
    </submittedName>
</protein>
<comment type="caution">
    <text evidence="2">The sequence shown here is derived from an EMBL/GenBank/DDBJ whole genome shotgun (WGS) entry which is preliminary data.</text>
</comment>
<reference evidence="2 3" key="1">
    <citation type="submission" date="2023-07" db="EMBL/GenBank/DDBJ databases">
        <title>Sequencing the genomes of 1000 actinobacteria strains.</title>
        <authorList>
            <person name="Klenk H.-P."/>
        </authorList>
    </citation>
    <scope>NUCLEOTIDE SEQUENCE [LARGE SCALE GENOMIC DNA]</scope>
    <source>
        <strain evidence="2 3">DSM 46740</strain>
    </source>
</reference>
<organism evidence="2 3">
    <name type="scientific">Streptosporangium lutulentum</name>
    <dbReference type="NCBI Taxonomy" id="1461250"/>
    <lineage>
        <taxon>Bacteria</taxon>
        <taxon>Bacillati</taxon>
        <taxon>Actinomycetota</taxon>
        <taxon>Actinomycetes</taxon>
        <taxon>Streptosporangiales</taxon>
        <taxon>Streptosporangiaceae</taxon>
        <taxon>Streptosporangium</taxon>
    </lineage>
</organism>
<evidence type="ECO:0000256" key="1">
    <source>
        <dbReference type="SAM" id="MobiDB-lite"/>
    </source>
</evidence>